<name>C4WEB9_9HYPH</name>
<dbReference type="AlphaFoldDB" id="C4WEB9"/>
<accession>C4WEB9</accession>
<reference evidence="1 2" key="1">
    <citation type="submission" date="2009-05" db="EMBL/GenBank/DDBJ databases">
        <authorList>
            <person name="Setubal J.C."/>
            <person name="Boyle S."/>
            <person name="Crasta O.R."/>
            <person name="Gillespie J.J."/>
            <person name="Kenyon R.W."/>
            <person name="Lu J."/>
            <person name="Mane S."/>
            <person name="Nagrani S."/>
            <person name="Shallom J.M."/>
            <person name="Shallom S."/>
            <person name="Shukla M."/>
            <person name="Snyder E.E."/>
            <person name="Sobral B.W."/>
            <person name="Wattam A.R."/>
            <person name="Will R."/>
            <person name="Williams K."/>
            <person name="Yoo H."/>
            <person name="Munk C."/>
            <person name="Tapia R."/>
            <person name="Green L."/>
            <person name="Rogers Y."/>
            <person name="Detter J.C."/>
            <person name="Bruce D."/>
            <person name="Brettin T.S."/>
            <person name="Tsolis R."/>
        </authorList>
    </citation>
    <scope>NUCLEOTIDE SEQUENCE [LARGE SCALE GENOMIC DNA]</scope>
    <source>
        <strain evidence="1 2">LMG 3301</strain>
    </source>
</reference>
<gene>
    <name evidence="1" type="ORF">OINT_1001458</name>
</gene>
<dbReference type="HOGENOM" id="CLU_153850_0_0_5"/>
<evidence type="ECO:0000313" key="2">
    <source>
        <dbReference type="Proteomes" id="UP000004386"/>
    </source>
</evidence>
<dbReference type="Proteomes" id="UP000004386">
    <property type="component" value="Unassembled WGS sequence"/>
</dbReference>
<evidence type="ECO:0000313" key="1">
    <source>
        <dbReference type="EMBL" id="EEQ96048.1"/>
    </source>
</evidence>
<organism evidence="1 2">
    <name type="scientific">Brucella intermedia LMG 3301</name>
    <dbReference type="NCBI Taxonomy" id="641118"/>
    <lineage>
        <taxon>Bacteria</taxon>
        <taxon>Pseudomonadati</taxon>
        <taxon>Pseudomonadota</taxon>
        <taxon>Alphaproteobacteria</taxon>
        <taxon>Hyphomicrobiales</taxon>
        <taxon>Brucellaceae</taxon>
        <taxon>Brucella/Ochrobactrum group</taxon>
        <taxon>Brucella</taxon>
    </lineage>
</organism>
<sequence>MMKGMTNTEQHKRHGFMLFVTCVLSFTAFLFAVDFSSIDEDAARSHAGGIVARQVEGSPATPVRQQSAPSPQPMRAILIEAIAAKIKTAYLDGTGAALLVASAGVILPETKSAEAAQNFPRLAVLQRHFGSARAPPKSA</sequence>
<proteinExistence type="predicted"/>
<protein>
    <submittedName>
        <fullName evidence="1">Uncharacterized protein</fullName>
    </submittedName>
</protein>
<comment type="caution">
    <text evidence="1">The sequence shown here is derived from an EMBL/GenBank/DDBJ whole genome shotgun (WGS) entry which is preliminary data.</text>
</comment>
<dbReference type="EMBL" id="ACQA01000001">
    <property type="protein sequence ID" value="EEQ96048.1"/>
    <property type="molecule type" value="Genomic_DNA"/>
</dbReference>